<evidence type="ECO:0000313" key="1">
    <source>
        <dbReference type="Ensembl" id="ENSDCDP00010012330.1"/>
    </source>
</evidence>
<accession>A0AAY4AVD2</accession>
<gene>
    <name evidence="1" type="primary">c11h21orf62</name>
</gene>
<organism evidence="1 2">
    <name type="scientific">Denticeps clupeoides</name>
    <name type="common">denticle herring</name>
    <dbReference type="NCBI Taxonomy" id="299321"/>
    <lineage>
        <taxon>Eukaryota</taxon>
        <taxon>Metazoa</taxon>
        <taxon>Chordata</taxon>
        <taxon>Craniata</taxon>
        <taxon>Vertebrata</taxon>
        <taxon>Euteleostomi</taxon>
        <taxon>Actinopterygii</taxon>
        <taxon>Neopterygii</taxon>
        <taxon>Teleostei</taxon>
        <taxon>Clupei</taxon>
        <taxon>Clupeiformes</taxon>
        <taxon>Denticipitoidei</taxon>
        <taxon>Denticipitidae</taxon>
        <taxon>Denticeps</taxon>
    </lineage>
</organism>
<dbReference type="PANTHER" id="PTHR35658:SF1">
    <property type="entry name" value="CHROMOSOME 21 OPEN READING FRAME 62"/>
    <property type="match status" value="1"/>
</dbReference>
<evidence type="ECO:0000313" key="2">
    <source>
        <dbReference type="Proteomes" id="UP000694580"/>
    </source>
</evidence>
<reference evidence="1" key="3">
    <citation type="submission" date="2025-09" db="UniProtKB">
        <authorList>
            <consortium name="Ensembl"/>
        </authorList>
    </citation>
    <scope>IDENTIFICATION</scope>
</reference>
<dbReference type="Proteomes" id="UP000694580">
    <property type="component" value="Chromosome 11"/>
</dbReference>
<dbReference type="GeneTree" id="ENSGT00390000016499"/>
<dbReference type="AlphaFoldDB" id="A0AAY4AVD2"/>
<protein>
    <submittedName>
        <fullName evidence="1">Uncharacterized protein</fullName>
    </submittedName>
</protein>
<proteinExistence type="predicted"/>
<reference evidence="1 2" key="1">
    <citation type="submission" date="2020-06" db="EMBL/GenBank/DDBJ databases">
        <authorList>
            <consortium name="Wellcome Sanger Institute Data Sharing"/>
        </authorList>
    </citation>
    <scope>NUCLEOTIDE SEQUENCE [LARGE SCALE GENOMIC DNA]</scope>
</reference>
<dbReference type="Ensembl" id="ENSDCDT00010012924.1">
    <property type="protein sequence ID" value="ENSDCDP00010012330.1"/>
    <property type="gene ID" value="ENSDCDG00010005522.1"/>
</dbReference>
<reference evidence="1" key="2">
    <citation type="submission" date="2025-08" db="UniProtKB">
        <authorList>
            <consortium name="Ensembl"/>
        </authorList>
    </citation>
    <scope>IDENTIFICATION</scope>
</reference>
<dbReference type="InterPro" id="IPR029250">
    <property type="entry name" value="ECPIP"/>
</dbReference>
<dbReference type="Pfam" id="PF15137">
    <property type="entry name" value="ECPIP"/>
    <property type="match status" value="1"/>
</dbReference>
<keyword evidence="2" id="KW-1185">Reference proteome</keyword>
<name>A0AAY4AVD2_9TELE</name>
<sequence>MKTLIHPCFPAEEQKGLFWVCFLSFIDIFVSFSSRNTQREDWTTGSKLPHPACIQVSSHHGPGIVLVTAVPLGNSLRNCSCADAVSDCNEAMANLVCRCHTVERSALLPGGLRWNHIAEGGPSLSIWVREPWVVSSLLNGSEVPDLRLSLCAPIPLSASSHPLTLFGLRSLELRRFVQGQPFLDQAIYIGPDLDQQAAKTNFSSLGLRVTFLDVSALNGTSSLKAYSVSGPPAHTLAHHFPHLTLLLSAHTHTQHMDTITMNSQQPCLLTFIY</sequence>
<dbReference type="PANTHER" id="PTHR35658">
    <property type="entry name" value="RCG58666, ISOFORM CRA_A"/>
    <property type="match status" value="1"/>
</dbReference>